<keyword evidence="3" id="KW-1185">Reference proteome</keyword>
<organism evidence="2 3">
    <name type="scientific">Salinicoccus sesuvii</name>
    <dbReference type="NCBI Taxonomy" id="868281"/>
    <lineage>
        <taxon>Bacteria</taxon>
        <taxon>Bacillati</taxon>
        <taxon>Bacillota</taxon>
        <taxon>Bacilli</taxon>
        <taxon>Bacillales</taxon>
        <taxon>Staphylococcaceae</taxon>
        <taxon>Salinicoccus</taxon>
    </lineage>
</organism>
<dbReference type="PANTHER" id="PTHR41283">
    <property type="entry name" value="AMINOGLYCOSIDE PHOSPHOTRANSFERASE"/>
    <property type="match status" value="1"/>
</dbReference>
<dbReference type="GO" id="GO:0016740">
    <property type="term" value="F:transferase activity"/>
    <property type="evidence" value="ECO:0007669"/>
    <property type="project" value="UniProtKB-KW"/>
</dbReference>
<gene>
    <name evidence="2" type="ORF">ACFOEO_10785</name>
</gene>
<feature type="domain" description="Aminoglycoside phosphotransferase" evidence="1">
    <location>
        <begin position="16"/>
        <end position="236"/>
    </location>
</feature>
<dbReference type="PANTHER" id="PTHR41283:SF1">
    <property type="entry name" value="AMINOGLYCOSIDE PHOSPHOTRANSFERASE DOMAIN-CONTAINING PROTEIN"/>
    <property type="match status" value="1"/>
</dbReference>
<name>A0ABV7N7K1_9STAP</name>
<dbReference type="Proteomes" id="UP001595637">
    <property type="component" value="Unassembled WGS sequence"/>
</dbReference>
<keyword evidence="2" id="KW-0808">Transferase</keyword>
<proteinExistence type="predicted"/>
<dbReference type="RefSeq" id="WP_380655501.1">
    <property type="nucleotide sequence ID" value="NZ_JBHRVQ010000001.1"/>
</dbReference>
<dbReference type="EC" id="2.7.1.-" evidence="2"/>
<dbReference type="Gene3D" id="3.90.1200.10">
    <property type="match status" value="1"/>
</dbReference>
<reference evidence="3" key="1">
    <citation type="journal article" date="2019" name="Int. J. Syst. Evol. Microbiol.">
        <title>The Global Catalogue of Microorganisms (GCM) 10K type strain sequencing project: providing services to taxonomists for standard genome sequencing and annotation.</title>
        <authorList>
            <consortium name="The Broad Institute Genomics Platform"/>
            <consortium name="The Broad Institute Genome Sequencing Center for Infectious Disease"/>
            <person name="Wu L."/>
            <person name="Ma J."/>
        </authorList>
    </citation>
    <scope>NUCLEOTIDE SEQUENCE [LARGE SCALE GENOMIC DNA]</scope>
    <source>
        <strain evidence="3">CCM 7756</strain>
    </source>
</reference>
<dbReference type="InterPro" id="IPR002575">
    <property type="entry name" value="Aminoglycoside_PTrfase"/>
</dbReference>
<comment type="caution">
    <text evidence="2">The sequence shown here is derived from an EMBL/GenBank/DDBJ whole genome shotgun (WGS) entry which is preliminary data.</text>
</comment>
<evidence type="ECO:0000313" key="2">
    <source>
        <dbReference type="EMBL" id="MFC3389061.1"/>
    </source>
</evidence>
<dbReference type="Pfam" id="PF01636">
    <property type="entry name" value="APH"/>
    <property type="match status" value="1"/>
</dbReference>
<dbReference type="InterPro" id="IPR011009">
    <property type="entry name" value="Kinase-like_dom_sf"/>
</dbReference>
<evidence type="ECO:0000259" key="1">
    <source>
        <dbReference type="Pfam" id="PF01636"/>
    </source>
</evidence>
<protein>
    <submittedName>
        <fullName evidence="2">Aminoglycoside phosphotransferase family protein</fullName>
        <ecNumber evidence="2">2.7.1.-</ecNumber>
    </submittedName>
</protein>
<dbReference type="EMBL" id="JBHRVQ010000001">
    <property type="protein sequence ID" value="MFC3389061.1"/>
    <property type="molecule type" value="Genomic_DNA"/>
</dbReference>
<accession>A0ABV7N7K1</accession>
<dbReference type="SUPFAM" id="SSF56112">
    <property type="entry name" value="Protein kinase-like (PK-like)"/>
    <property type="match status" value="1"/>
</dbReference>
<sequence length="297" mass="34966">MNIVNHFEHLNIVSGELLEKGWSSDTKYILKDNHHKKYLVRLRTSDQMDKVKMEYQLMKQCHEVGIATQKPIEYGVYGEQSYLLLTCIEGIEASEMLPKLTNEQQYALGVQAGQYLRRIHALPSNQKTAPWDEKFNRKIDNKIRMYEQCDYKYDKGHLFLNYIENHRHLLDNRAQVPHHGDFHCGNMVINEELKLHIIDFNRCDIGEPWEEFNRIVWCAGQSSQFASGRIDGYFDGDVPHDFWQLLLLYISTNTLSSLPWGVQFGEDQIQLFKDQAAEILDWYDDLNTVIPNWYCLK</sequence>
<evidence type="ECO:0000313" key="3">
    <source>
        <dbReference type="Proteomes" id="UP001595637"/>
    </source>
</evidence>